<protein>
    <submittedName>
        <fullName evidence="2">DUF1579 domain-containing protein</fullName>
    </submittedName>
</protein>
<dbReference type="InterPro" id="IPR011473">
    <property type="entry name" value="DUF1579"/>
</dbReference>
<dbReference type="RefSeq" id="WP_341406060.1">
    <property type="nucleotide sequence ID" value="NZ_JBBUKT010000007.1"/>
</dbReference>
<feature type="chain" id="PRO_5045452647" evidence="1">
    <location>
        <begin position="21"/>
        <end position="182"/>
    </location>
</feature>
<name>A0ABU9AX27_9BACT</name>
<proteinExistence type="predicted"/>
<organism evidence="2 3">
    <name type="scientific">Luteolibacter soli</name>
    <dbReference type="NCBI Taxonomy" id="3135280"/>
    <lineage>
        <taxon>Bacteria</taxon>
        <taxon>Pseudomonadati</taxon>
        <taxon>Verrucomicrobiota</taxon>
        <taxon>Verrucomicrobiia</taxon>
        <taxon>Verrucomicrobiales</taxon>
        <taxon>Verrucomicrobiaceae</taxon>
        <taxon>Luteolibacter</taxon>
    </lineage>
</organism>
<keyword evidence="3" id="KW-1185">Reference proteome</keyword>
<reference evidence="2 3" key="1">
    <citation type="submission" date="2024-04" db="EMBL/GenBank/DDBJ databases">
        <title>Luteolibacter sp. isolated from soil.</title>
        <authorList>
            <person name="An J."/>
        </authorList>
    </citation>
    <scope>NUCLEOTIDE SEQUENCE [LARGE SCALE GENOMIC DNA]</scope>
    <source>
        <strain evidence="2 3">Y139</strain>
    </source>
</reference>
<accession>A0ABU9AX27</accession>
<feature type="signal peptide" evidence="1">
    <location>
        <begin position="1"/>
        <end position="20"/>
    </location>
</feature>
<evidence type="ECO:0000256" key="1">
    <source>
        <dbReference type="SAM" id="SignalP"/>
    </source>
</evidence>
<keyword evidence="1" id="KW-0732">Signal</keyword>
<gene>
    <name evidence="2" type="ORF">WKV53_17460</name>
</gene>
<evidence type="ECO:0000313" key="2">
    <source>
        <dbReference type="EMBL" id="MEK7952302.1"/>
    </source>
</evidence>
<dbReference type="Pfam" id="PF07617">
    <property type="entry name" value="DUF1579"/>
    <property type="match status" value="1"/>
</dbReference>
<dbReference type="EMBL" id="JBBUKT010000007">
    <property type="protein sequence ID" value="MEK7952302.1"/>
    <property type="molecule type" value="Genomic_DNA"/>
</dbReference>
<sequence length="182" mass="20305">MKLKAFIASALLLLPLSVQAQDMPEMPKPVKEHEWLAQLAGEWESTMKCEAEPGKTIEGKSSEKARMLGGFWIVSDGQGEMMGGKFSSILTLGYDPEKKKFIGTWVDSMTSTMWQYTGTLDEATNTLTLETEGPSPMEPGKTCKFKEVIVLKDKDHKTFTSNIQGEDGKWKEMMTATSVRKK</sequence>
<evidence type="ECO:0000313" key="3">
    <source>
        <dbReference type="Proteomes" id="UP001371305"/>
    </source>
</evidence>
<dbReference type="Proteomes" id="UP001371305">
    <property type="component" value="Unassembled WGS sequence"/>
</dbReference>
<comment type="caution">
    <text evidence="2">The sequence shown here is derived from an EMBL/GenBank/DDBJ whole genome shotgun (WGS) entry which is preliminary data.</text>
</comment>